<dbReference type="PANTHER" id="PTHR47829">
    <property type="entry name" value="HYDROLASE, PUTATIVE (AFU_ORTHOLOGUE AFUA_1G12880)-RELATED"/>
    <property type="match status" value="1"/>
</dbReference>
<sequence>MASDNQAKSHHIDLDSLNVYLTEACPEVGLIKNAQKFSGGQSNPTFKLETDKGVFVLRRQPPGKLLKSAHAVDREFRVIQALAGSDVPVPKVFHLCEDTHVIGSMFYIMAYVEGDIYWNSALPEITSPDTRGAMYDEMNRVLAALHSVNIEQAGLNDYGKPGSYFHRQLSRWTKQYRASELEHIAEIEQLIAYLEANLPDDDGQVALVHGDFRLDNMMFDMSHPDKPKVVAVLDWELSTLGHPYADLAYQCMQLRLPANIAHAAGLGGLDREQLGIPSETAYIQAYCQRRNIGVIENWTFYLAFSFFRLAAILQGVVKRAHDGNASSEKAMQLGAMVRPLAQIANQTIHQEMK</sequence>
<dbReference type="RefSeq" id="WP_044057307.1">
    <property type="nucleotide sequence ID" value="NZ_CBCSKJ010000003.1"/>
</dbReference>
<dbReference type="KEGG" id="aal:EP13_11120"/>
<dbReference type="PANTHER" id="PTHR47829:SF3">
    <property type="entry name" value="AMINOGLYCOSIDE PHOSPHOTRANSFERASE DOMAIN-CONTAINING PROTEIN"/>
    <property type="match status" value="1"/>
</dbReference>
<keyword evidence="3" id="KW-1185">Reference proteome</keyword>
<dbReference type="CDD" id="cd05154">
    <property type="entry name" value="ACAD10_11_N-like"/>
    <property type="match status" value="1"/>
</dbReference>
<dbReference type="GeneID" id="78255456"/>
<feature type="domain" description="Aminoglycoside phosphotransferase" evidence="1">
    <location>
        <begin position="35"/>
        <end position="257"/>
    </location>
</feature>
<name>A0A075P029_9ALTE</name>
<gene>
    <name evidence="2" type="ORF">EP13_11120</name>
</gene>
<proteinExistence type="predicted"/>
<keyword evidence="2" id="KW-0808">Transferase</keyword>
<dbReference type="EMBL" id="CP008849">
    <property type="protein sequence ID" value="AIF99191.1"/>
    <property type="molecule type" value="Genomic_DNA"/>
</dbReference>
<dbReference type="AlphaFoldDB" id="A0A075P029"/>
<evidence type="ECO:0000259" key="1">
    <source>
        <dbReference type="Pfam" id="PF01636"/>
    </source>
</evidence>
<reference evidence="2 3" key="1">
    <citation type="submission" date="2014-06" db="EMBL/GenBank/DDBJ databases">
        <title>Genomes of Alteromonas australica, a world apart.</title>
        <authorList>
            <person name="Gonzaga A."/>
            <person name="Lopez-Perez M."/>
            <person name="Rodriguez-Valera F."/>
        </authorList>
    </citation>
    <scope>NUCLEOTIDE SEQUENCE [LARGE SCALE GENOMIC DNA]</scope>
    <source>
        <strain evidence="2 3">H 17</strain>
    </source>
</reference>
<dbReference type="Proteomes" id="UP000056090">
    <property type="component" value="Chromosome"/>
</dbReference>
<dbReference type="GO" id="GO:0016740">
    <property type="term" value="F:transferase activity"/>
    <property type="evidence" value="ECO:0007669"/>
    <property type="project" value="UniProtKB-KW"/>
</dbReference>
<protein>
    <submittedName>
        <fullName evidence="2">Aminoglycoside phosphotransferase</fullName>
    </submittedName>
</protein>
<dbReference type="Pfam" id="PF01636">
    <property type="entry name" value="APH"/>
    <property type="match status" value="1"/>
</dbReference>
<dbReference type="Gene3D" id="3.30.200.20">
    <property type="entry name" value="Phosphorylase Kinase, domain 1"/>
    <property type="match status" value="1"/>
</dbReference>
<dbReference type="InterPro" id="IPR052898">
    <property type="entry name" value="ACAD10-like"/>
</dbReference>
<dbReference type="InterPro" id="IPR041726">
    <property type="entry name" value="ACAD10_11_N"/>
</dbReference>
<evidence type="ECO:0000313" key="3">
    <source>
        <dbReference type="Proteomes" id="UP000056090"/>
    </source>
</evidence>
<dbReference type="eggNOG" id="COG3173">
    <property type="taxonomic scope" value="Bacteria"/>
</dbReference>
<dbReference type="InterPro" id="IPR011009">
    <property type="entry name" value="Kinase-like_dom_sf"/>
</dbReference>
<dbReference type="SUPFAM" id="SSF56112">
    <property type="entry name" value="Protein kinase-like (PK-like)"/>
    <property type="match status" value="1"/>
</dbReference>
<dbReference type="Gene3D" id="3.90.1200.10">
    <property type="match status" value="1"/>
</dbReference>
<organism evidence="2 3">
    <name type="scientific">Alteromonas australica</name>
    <dbReference type="NCBI Taxonomy" id="589873"/>
    <lineage>
        <taxon>Bacteria</taxon>
        <taxon>Pseudomonadati</taxon>
        <taxon>Pseudomonadota</taxon>
        <taxon>Gammaproteobacteria</taxon>
        <taxon>Alteromonadales</taxon>
        <taxon>Alteromonadaceae</taxon>
        <taxon>Alteromonas/Salinimonas group</taxon>
        <taxon>Alteromonas</taxon>
    </lineage>
</organism>
<evidence type="ECO:0000313" key="2">
    <source>
        <dbReference type="EMBL" id="AIF99191.1"/>
    </source>
</evidence>
<dbReference type="InterPro" id="IPR002575">
    <property type="entry name" value="Aminoglycoside_PTrfase"/>
</dbReference>
<accession>A0A075P029</accession>